<dbReference type="EC" id="1.3.1.124" evidence="3"/>
<dbReference type="GO" id="GO:0005777">
    <property type="term" value="C:peroxisome"/>
    <property type="evidence" value="ECO:0007669"/>
    <property type="project" value="TreeGrafter"/>
</dbReference>
<dbReference type="GO" id="GO:0008670">
    <property type="term" value="F:2,4-dienoyl-CoA reductase (NADPH) activity"/>
    <property type="evidence" value="ECO:0007669"/>
    <property type="project" value="InterPro"/>
</dbReference>
<organism evidence="6 7">
    <name type="scientific">Candida verbasci</name>
    <dbReference type="NCBI Taxonomy" id="1227364"/>
    <lineage>
        <taxon>Eukaryota</taxon>
        <taxon>Fungi</taxon>
        <taxon>Dikarya</taxon>
        <taxon>Ascomycota</taxon>
        <taxon>Saccharomycotina</taxon>
        <taxon>Pichiomycetes</taxon>
        <taxon>Debaryomycetaceae</taxon>
        <taxon>Candida/Lodderomyces clade</taxon>
        <taxon>Candida</taxon>
    </lineage>
</organism>
<dbReference type="EMBL" id="CANTUO010000004">
    <property type="protein sequence ID" value="CAI5759559.1"/>
    <property type="molecule type" value="Genomic_DNA"/>
</dbReference>
<evidence type="ECO:0000313" key="6">
    <source>
        <dbReference type="EMBL" id="CAI5759559.1"/>
    </source>
</evidence>
<dbReference type="CDD" id="cd05369">
    <property type="entry name" value="TER_DECR_SDR_a"/>
    <property type="match status" value="1"/>
</dbReference>
<dbReference type="Proteomes" id="UP001152885">
    <property type="component" value="Unassembled WGS sequence"/>
</dbReference>
<dbReference type="Gene3D" id="3.40.50.720">
    <property type="entry name" value="NAD(P)-binding Rossmann-like Domain"/>
    <property type="match status" value="1"/>
</dbReference>
<comment type="caution">
    <text evidence="6">The sequence shown here is derived from an EMBL/GenBank/DDBJ whole genome shotgun (WGS) entry which is preliminary data.</text>
</comment>
<dbReference type="GO" id="GO:0009062">
    <property type="term" value="P:fatty acid catabolic process"/>
    <property type="evidence" value="ECO:0007669"/>
    <property type="project" value="InterPro"/>
</dbReference>
<dbReference type="Pfam" id="PF13561">
    <property type="entry name" value="adh_short_C2"/>
    <property type="match status" value="1"/>
</dbReference>
<evidence type="ECO:0000256" key="1">
    <source>
        <dbReference type="ARBA" id="ARBA00022857"/>
    </source>
</evidence>
<protein>
    <recommendedName>
        <fullName evidence="3">2,4-dienoyl-CoA reductase [(3E)-enoyl-CoA-producing]</fullName>
        <ecNumber evidence="3">1.3.1.124</ecNumber>
    </recommendedName>
</protein>
<name>A0A9W4XHY9_9ASCO</name>
<comment type="catalytic activity">
    <reaction evidence="4">
        <text>a (2E,4E)-dienoyl-CoA + NADPH + H(+) = a 4,5-saturated-(3E)-enoyl-CoA + NADP(+)</text>
        <dbReference type="Rhea" id="RHEA:45912"/>
        <dbReference type="ChEBI" id="CHEBI:15378"/>
        <dbReference type="ChEBI" id="CHEBI:57783"/>
        <dbReference type="ChEBI" id="CHEBI:58349"/>
        <dbReference type="ChEBI" id="CHEBI:85101"/>
        <dbReference type="ChEBI" id="CHEBI:85493"/>
        <dbReference type="EC" id="1.3.1.124"/>
    </reaction>
</comment>
<keyword evidence="2" id="KW-0560">Oxidoreductase</keyword>
<dbReference type="InterPro" id="IPR036291">
    <property type="entry name" value="NAD(P)-bd_dom_sf"/>
</dbReference>
<dbReference type="PANTHER" id="PTHR43296">
    <property type="entry name" value="PEROXISOMAL 2,4-DIENOYL-COA REDUCTASE"/>
    <property type="match status" value="1"/>
</dbReference>
<dbReference type="InterPro" id="IPR002347">
    <property type="entry name" value="SDR_fam"/>
</dbReference>
<proteinExistence type="predicted"/>
<dbReference type="PANTHER" id="PTHR43296:SF2">
    <property type="entry name" value="PEROXISOMAL 2,4-DIENOYL-COA REDUCTASE [(3E)-ENOYL-COA-PRODUCING]"/>
    <property type="match status" value="1"/>
</dbReference>
<dbReference type="OrthoDB" id="2136131at2759"/>
<evidence type="ECO:0000256" key="3">
    <source>
        <dbReference type="ARBA" id="ARBA00026117"/>
    </source>
</evidence>
<keyword evidence="7" id="KW-1185">Reference proteome</keyword>
<sequence>MPNTLDHSYLSKSVWKPDLFKGKVAFVTGGAGTICRVQTEALVLLGANAVILGRNVEKTEKAAKEIESLRPGAKVLGLGNVDVRKIQSLKEAVDTTVEKLGRIDYVIAGAAGNFLADFNHLSSNAFKTVIDIDLLGSFNTVKVCFDQLRKNKGSVIFVSATLHYTGLPFQVHVSAAKAGVDALMNALAIELGPLGIRSNCIAPGLIGGTEDMGARLNPPTEIPLENKIPVGRIGTTKDIADSTVYLFSDAASYVTGTIQVVDGGLWQVGGMLGELYPSIVKIQNEDPESKL</sequence>
<gene>
    <name evidence="6" type="ORF">CANVERA_P4070</name>
</gene>
<dbReference type="AlphaFoldDB" id="A0A9W4XHY9"/>
<evidence type="ECO:0000313" key="7">
    <source>
        <dbReference type="Proteomes" id="UP001152885"/>
    </source>
</evidence>
<accession>A0A9W4XHY9</accession>
<comment type="catalytic activity">
    <reaction evidence="5">
        <text>a (2E,4Z)-dienoyl-CoA + NADPH + H(+) = a 4,5-saturated-(3E)-enoyl-CoA + NADP(+)</text>
        <dbReference type="Rhea" id="RHEA:61892"/>
        <dbReference type="ChEBI" id="CHEBI:15378"/>
        <dbReference type="ChEBI" id="CHEBI:57783"/>
        <dbReference type="ChEBI" id="CHEBI:58349"/>
        <dbReference type="ChEBI" id="CHEBI:85099"/>
        <dbReference type="ChEBI" id="CHEBI:85493"/>
        <dbReference type="EC" id="1.3.1.124"/>
    </reaction>
</comment>
<evidence type="ECO:0000256" key="5">
    <source>
        <dbReference type="ARBA" id="ARBA00048340"/>
    </source>
</evidence>
<reference evidence="6" key="1">
    <citation type="submission" date="2022-12" db="EMBL/GenBank/DDBJ databases">
        <authorList>
            <person name="Brejova B."/>
        </authorList>
    </citation>
    <scope>NUCLEOTIDE SEQUENCE</scope>
</reference>
<dbReference type="SUPFAM" id="SSF51735">
    <property type="entry name" value="NAD(P)-binding Rossmann-fold domains"/>
    <property type="match status" value="1"/>
</dbReference>
<dbReference type="PRINTS" id="PR00081">
    <property type="entry name" value="GDHRDH"/>
</dbReference>
<evidence type="ECO:0000256" key="4">
    <source>
        <dbReference type="ARBA" id="ARBA00048009"/>
    </source>
</evidence>
<dbReference type="InterPro" id="IPR045017">
    <property type="entry name" value="DECR2-like"/>
</dbReference>
<keyword evidence="1" id="KW-0521">NADP</keyword>
<evidence type="ECO:0000256" key="2">
    <source>
        <dbReference type="ARBA" id="ARBA00023002"/>
    </source>
</evidence>